<accession>A0AAF0WT22</accession>
<keyword evidence="3" id="KW-1185">Reference proteome</keyword>
<dbReference type="AlphaFoldDB" id="A0AAF0WT22"/>
<dbReference type="PANTHER" id="PTHR33413">
    <property type="entry name" value="EXPRESSED PROTEIN"/>
    <property type="match status" value="1"/>
</dbReference>
<evidence type="ECO:0000313" key="2">
    <source>
        <dbReference type="EMBL" id="WOG95269.1"/>
    </source>
</evidence>
<gene>
    <name evidence="2" type="ORF">DCAR_0414581</name>
</gene>
<reference evidence="2" key="2">
    <citation type="submission" date="2022-03" db="EMBL/GenBank/DDBJ databases">
        <title>Draft title - Genomic analysis of global carrot germplasm unveils the trajectory of domestication and the origin of high carotenoid orange carrot.</title>
        <authorList>
            <person name="Iorizzo M."/>
            <person name="Ellison S."/>
            <person name="Senalik D."/>
            <person name="Macko-Podgorni A."/>
            <person name="Grzebelus D."/>
            <person name="Bostan H."/>
            <person name="Rolling W."/>
            <person name="Curaba J."/>
            <person name="Simon P."/>
        </authorList>
    </citation>
    <scope>NUCLEOTIDE SEQUENCE</scope>
    <source>
        <tissue evidence="2">Leaf</tissue>
    </source>
</reference>
<dbReference type="InterPro" id="IPR025322">
    <property type="entry name" value="PADRE_dom"/>
</dbReference>
<reference evidence="2" key="1">
    <citation type="journal article" date="2016" name="Nat. Genet.">
        <title>A high-quality carrot genome assembly provides new insights into carotenoid accumulation and asterid genome evolution.</title>
        <authorList>
            <person name="Iorizzo M."/>
            <person name="Ellison S."/>
            <person name="Senalik D."/>
            <person name="Zeng P."/>
            <person name="Satapoomin P."/>
            <person name="Huang J."/>
            <person name="Bowman M."/>
            <person name="Iovene M."/>
            <person name="Sanseverino W."/>
            <person name="Cavagnaro P."/>
            <person name="Yildiz M."/>
            <person name="Macko-Podgorni A."/>
            <person name="Moranska E."/>
            <person name="Grzebelus E."/>
            <person name="Grzebelus D."/>
            <person name="Ashrafi H."/>
            <person name="Zheng Z."/>
            <person name="Cheng S."/>
            <person name="Spooner D."/>
            <person name="Van Deynze A."/>
            <person name="Simon P."/>
        </authorList>
    </citation>
    <scope>NUCLEOTIDE SEQUENCE</scope>
    <source>
        <tissue evidence="2">Leaf</tissue>
    </source>
</reference>
<evidence type="ECO:0000256" key="1">
    <source>
        <dbReference type="SAM" id="MobiDB-lite"/>
    </source>
</evidence>
<feature type="compositionally biased region" description="Low complexity" evidence="1">
    <location>
        <begin position="141"/>
        <end position="150"/>
    </location>
</feature>
<sequence length="167" mass="18253">MGNCQAIDNASLVIQQPSGRVDKMYTGVPASDIMKTNPGYYVALLLTTTLYPPSSNNQPLRITRIKLLRPTDNLLLGHTYRLLSSQEVMKGLWAKKYAKKQNKQAPASGEEVISSSSEFDNFAAAAATKQVINHDRHRTKTSSSANSATARPKGWHPSLHSINEAAS</sequence>
<protein>
    <submittedName>
        <fullName evidence="2">Uncharacterized protein</fullName>
    </submittedName>
</protein>
<name>A0AAF0WT22_DAUCS</name>
<dbReference type="Pfam" id="PF14009">
    <property type="entry name" value="PADRE"/>
    <property type="match status" value="1"/>
</dbReference>
<dbReference type="KEGG" id="dcr:108203449"/>
<evidence type="ECO:0000313" key="3">
    <source>
        <dbReference type="Proteomes" id="UP000077755"/>
    </source>
</evidence>
<organism evidence="2 3">
    <name type="scientific">Daucus carota subsp. sativus</name>
    <name type="common">Carrot</name>
    <dbReference type="NCBI Taxonomy" id="79200"/>
    <lineage>
        <taxon>Eukaryota</taxon>
        <taxon>Viridiplantae</taxon>
        <taxon>Streptophyta</taxon>
        <taxon>Embryophyta</taxon>
        <taxon>Tracheophyta</taxon>
        <taxon>Spermatophyta</taxon>
        <taxon>Magnoliopsida</taxon>
        <taxon>eudicotyledons</taxon>
        <taxon>Gunneridae</taxon>
        <taxon>Pentapetalae</taxon>
        <taxon>asterids</taxon>
        <taxon>campanulids</taxon>
        <taxon>Apiales</taxon>
        <taxon>Apiaceae</taxon>
        <taxon>Apioideae</taxon>
        <taxon>Scandiceae</taxon>
        <taxon>Daucinae</taxon>
        <taxon>Daucus</taxon>
        <taxon>Daucus sect. Daucus</taxon>
    </lineage>
</organism>
<dbReference type="EMBL" id="CP093346">
    <property type="protein sequence ID" value="WOG95269.1"/>
    <property type="molecule type" value="Genomic_DNA"/>
</dbReference>
<proteinExistence type="predicted"/>
<feature type="region of interest" description="Disordered" evidence="1">
    <location>
        <begin position="130"/>
        <end position="167"/>
    </location>
</feature>
<dbReference type="Proteomes" id="UP000077755">
    <property type="component" value="Chromosome 4"/>
</dbReference>
<dbReference type="PANTHER" id="PTHR33413:SF33">
    <property type="entry name" value="MEDIATOR OF RNA POLYMERASE II TRANSCRIPTION SUBUNIT 29"/>
    <property type="match status" value="1"/>
</dbReference>